<dbReference type="Proteomes" id="UP000242188">
    <property type="component" value="Unassembled WGS sequence"/>
</dbReference>
<dbReference type="PANTHER" id="PTHR11229:SF8">
    <property type="entry name" value="LARGE RIBOSOMAL SUBUNIT PROTEIN UL3M"/>
    <property type="match status" value="1"/>
</dbReference>
<accession>A0A210R0S7</accession>
<evidence type="ECO:0000313" key="2">
    <source>
        <dbReference type="EMBL" id="OWF54562.1"/>
    </source>
</evidence>
<dbReference type="AlphaFoldDB" id="A0A210R0S7"/>
<protein>
    <recommendedName>
        <fullName evidence="1">Large ribosomal subunit protein uL3m</fullName>
    </recommendedName>
</protein>
<dbReference type="OrthoDB" id="274683at2759"/>
<keyword evidence="2" id="KW-0687">Ribonucleoprotein</keyword>
<organism evidence="2 3">
    <name type="scientific">Mizuhopecten yessoensis</name>
    <name type="common">Japanese scallop</name>
    <name type="synonym">Patinopecten yessoensis</name>
    <dbReference type="NCBI Taxonomy" id="6573"/>
    <lineage>
        <taxon>Eukaryota</taxon>
        <taxon>Metazoa</taxon>
        <taxon>Spiralia</taxon>
        <taxon>Lophotrochozoa</taxon>
        <taxon>Mollusca</taxon>
        <taxon>Bivalvia</taxon>
        <taxon>Autobranchia</taxon>
        <taxon>Pteriomorphia</taxon>
        <taxon>Pectinida</taxon>
        <taxon>Pectinoidea</taxon>
        <taxon>Pectinidae</taxon>
        <taxon>Mizuhopecten</taxon>
    </lineage>
</organism>
<dbReference type="GO" id="GO:0003735">
    <property type="term" value="F:structural constituent of ribosome"/>
    <property type="evidence" value="ECO:0007669"/>
    <property type="project" value="InterPro"/>
</dbReference>
<evidence type="ECO:0000313" key="3">
    <source>
        <dbReference type="Proteomes" id="UP000242188"/>
    </source>
</evidence>
<dbReference type="PANTHER" id="PTHR11229">
    <property type="entry name" value="50S RIBOSOMAL PROTEIN L3"/>
    <property type="match status" value="1"/>
</dbReference>
<dbReference type="GO" id="GO:0006412">
    <property type="term" value="P:translation"/>
    <property type="evidence" value="ECO:0007669"/>
    <property type="project" value="InterPro"/>
</dbReference>
<reference evidence="2 3" key="1">
    <citation type="journal article" date="2017" name="Nat. Ecol. Evol.">
        <title>Scallop genome provides insights into evolution of bilaterian karyotype and development.</title>
        <authorList>
            <person name="Wang S."/>
            <person name="Zhang J."/>
            <person name="Jiao W."/>
            <person name="Li J."/>
            <person name="Xun X."/>
            <person name="Sun Y."/>
            <person name="Guo X."/>
            <person name="Huan P."/>
            <person name="Dong B."/>
            <person name="Zhang L."/>
            <person name="Hu X."/>
            <person name="Sun X."/>
            <person name="Wang J."/>
            <person name="Zhao C."/>
            <person name="Wang Y."/>
            <person name="Wang D."/>
            <person name="Huang X."/>
            <person name="Wang R."/>
            <person name="Lv J."/>
            <person name="Li Y."/>
            <person name="Zhang Z."/>
            <person name="Liu B."/>
            <person name="Lu W."/>
            <person name="Hui Y."/>
            <person name="Liang J."/>
            <person name="Zhou Z."/>
            <person name="Hou R."/>
            <person name="Li X."/>
            <person name="Liu Y."/>
            <person name="Li H."/>
            <person name="Ning X."/>
            <person name="Lin Y."/>
            <person name="Zhao L."/>
            <person name="Xing Q."/>
            <person name="Dou J."/>
            <person name="Li Y."/>
            <person name="Mao J."/>
            <person name="Guo H."/>
            <person name="Dou H."/>
            <person name="Li T."/>
            <person name="Mu C."/>
            <person name="Jiang W."/>
            <person name="Fu Q."/>
            <person name="Fu X."/>
            <person name="Miao Y."/>
            <person name="Liu J."/>
            <person name="Yu Q."/>
            <person name="Li R."/>
            <person name="Liao H."/>
            <person name="Li X."/>
            <person name="Kong Y."/>
            <person name="Jiang Z."/>
            <person name="Chourrout D."/>
            <person name="Li R."/>
            <person name="Bao Z."/>
        </authorList>
    </citation>
    <scope>NUCLEOTIDE SEQUENCE [LARGE SCALE GENOMIC DNA]</scope>
    <source>
        <strain evidence="2 3">PY_sf001</strain>
    </source>
</reference>
<keyword evidence="3" id="KW-1185">Reference proteome</keyword>
<name>A0A210R0S7_MIZYE</name>
<evidence type="ECO:0000256" key="1">
    <source>
        <dbReference type="ARBA" id="ARBA00035209"/>
    </source>
</evidence>
<proteinExistence type="predicted"/>
<dbReference type="GO" id="GO:0005762">
    <property type="term" value="C:mitochondrial large ribosomal subunit"/>
    <property type="evidence" value="ECO:0007669"/>
    <property type="project" value="TreeGrafter"/>
</dbReference>
<comment type="caution">
    <text evidence="2">The sequence shown here is derived from an EMBL/GenBank/DDBJ whole genome shotgun (WGS) entry which is preliminary data.</text>
</comment>
<dbReference type="InterPro" id="IPR009000">
    <property type="entry name" value="Transl_B-barrel_sf"/>
</dbReference>
<sequence length="228" mass="25816">MAASMAKAGQVLATASNCSFQSVLFKNVVSTSRILTCHQQVRGRKRTSRPPGWHVKKETHISDEQLTWQNREFLKEIVKNKFKDLPSPLKEDPWPRGKWNQTTRRTGVLGLKLGTMLQWTKSGVQTKITLYQIIDNHVIRYIPPHQFNASVGSTPYWKNFGAVVVGALSATPQEFRKEYNNLFLEAGVPPKRKLTRFLVTPNAAIQPGTPLSVMHYRVGDYVDVQAKT</sequence>
<dbReference type="SUPFAM" id="SSF50447">
    <property type="entry name" value="Translation proteins"/>
    <property type="match status" value="1"/>
</dbReference>
<dbReference type="STRING" id="6573.A0A210R0S7"/>
<dbReference type="InterPro" id="IPR019927">
    <property type="entry name" value="Ribosomal_uL3_bac/org-type"/>
</dbReference>
<dbReference type="Gene3D" id="2.40.30.10">
    <property type="entry name" value="Translation factors"/>
    <property type="match status" value="1"/>
</dbReference>
<keyword evidence="2" id="KW-0689">Ribosomal protein</keyword>
<gene>
    <name evidence="2" type="ORF">KP79_PYT13438</name>
</gene>
<dbReference type="EMBL" id="NEDP02000981">
    <property type="protein sequence ID" value="OWF54562.1"/>
    <property type="molecule type" value="Genomic_DNA"/>
</dbReference>